<name>A0A0C3N950_9PORP</name>
<dbReference type="PANTHER" id="PTHR38478">
    <property type="entry name" value="PEPTIDASE M1A AND M12B"/>
    <property type="match status" value="1"/>
</dbReference>
<evidence type="ECO:0000313" key="6">
    <source>
        <dbReference type="Proteomes" id="UP000031937"/>
    </source>
</evidence>
<dbReference type="AlphaFoldDB" id="A0A0C3N950"/>
<dbReference type="Proteomes" id="UP000031980">
    <property type="component" value="Unassembled WGS sequence"/>
</dbReference>
<dbReference type="InterPro" id="IPR033413">
    <property type="entry name" value="DUF5117"/>
</dbReference>
<protein>
    <recommendedName>
        <fullName evidence="8">DUF5117 domain-containing protein</fullName>
    </recommendedName>
</protein>
<evidence type="ECO:0000313" key="7">
    <source>
        <dbReference type="Proteomes" id="UP000031980"/>
    </source>
</evidence>
<dbReference type="InterPro" id="IPR032534">
    <property type="entry name" value="EcxA_zinc-bd"/>
</dbReference>
<dbReference type="Pfam" id="PF17148">
    <property type="entry name" value="DUF5117"/>
    <property type="match status" value="1"/>
</dbReference>
<dbReference type="InterPro" id="IPR034032">
    <property type="entry name" value="Zn_MMP-like_bac"/>
</dbReference>
<reference evidence="5 7" key="1">
    <citation type="submission" date="2014-07" db="EMBL/GenBank/DDBJ databases">
        <title>Porphyromonadaceae bacterium OUH 308042 = ATCC BAA-2681 = DSM 28342 draft genome.</title>
        <authorList>
            <person name="Sydenham T.V."/>
            <person name="Hasman H."/>
            <person name="Justensen U.S."/>
        </authorList>
    </citation>
    <scope>NUCLEOTIDE SEQUENCE [LARGE SCALE GENOMIC DNA]</scope>
    <source>
        <strain evidence="5 7">OUH 308042</strain>
    </source>
</reference>
<dbReference type="Pfam" id="PF16313">
    <property type="entry name" value="DUF4953"/>
    <property type="match status" value="1"/>
</dbReference>
<sequence length="868" mass="98871">MSRMKGILYILITSFLLGFFCQESWARKKKRVERGETLTPYRQLFQGKKVQTSRGVMTIHKVGDKVLVEYPLNLLGKEMLLVSSIEDISDNGEGVVGQFGGYSLPFRFVLLDSTLQARISLLDKPLNRGGDQNLDEAIERSNAGGVYASFKVAAYTPDSSAIVVDMTPLFMEYSPYTTPFAAYSANSFYGYIARVHEYKKETSFLKEVRSYKDNISVTCELGFIENMYLFGAFKMLPADVKVSVTTNKMLLLLPEEPMKPRLADPRLGVSFTSVSQFPDGRKPLERTYFTKRWRLEPSDSVAYQRGELVEPLKPIVFYMDTLMPPAWKKPVKEGIEAWNAAFEKIGFKNAIRVVDFPRNDPDFNANNIGYSTVRYAPLWMDMQSSMTIDPRTGEILQASLYLYDGLASGLQFDRKVTTMASDPGVRRKQLSDEQIGELIRANVTRETGINLGLVYNAGASSAYPVDSLRSPSFTREHGLSPSIMDDVPCNYIAQPGDVEKGVRMTPKGLGDYDYYVINWLYRPIANASRPEDEFETLDRWIKEGRDNPNCRFGKMPYYYYDPTTFAGDLGDDHLKALEYAVNNLKLSVRHFYEWYAEGDVDQRQRAILYNMLYGQLQKRVNDLSINLGGFYQREAFDDEDLTSYTAVPKTTQKATLKAMVDLAKDLSWLENEAVLRQLEIGNSYIDRIRGFIFGTLTFRLKYVALGAEKGSGYPVEEYVDDIYKAVWEGTIKNRPLEKHEMALQREFLGSVVASSTVATNAGNFVPKKGLVDSYKAVFPVIDMKTANRLMDEYRNQVRVDGKAVEEQSGFYPNMNVVMPSDYIPVDHYFNMLFKVQDLLKTAVQKSSGDTKLHYEYMLYKIRKMLDKK</sequence>
<comment type="caution">
    <text evidence="5">The sequence shown here is derived from an EMBL/GenBank/DDBJ whole genome shotgun (WGS) entry which is preliminary data.</text>
</comment>
<feature type="domain" description="DUF5117" evidence="2">
    <location>
        <begin position="130"/>
        <end position="298"/>
    </location>
</feature>
<evidence type="ECO:0000313" key="4">
    <source>
        <dbReference type="EMBL" id="KIO42476.1"/>
    </source>
</evidence>
<proteinExistence type="predicted"/>
<dbReference type="Proteomes" id="UP000031937">
    <property type="component" value="Unassembled WGS sequence"/>
</dbReference>
<evidence type="ECO:0000259" key="1">
    <source>
        <dbReference type="Pfam" id="PF16313"/>
    </source>
</evidence>
<evidence type="ECO:0000259" key="3">
    <source>
        <dbReference type="Pfam" id="PF17162"/>
    </source>
</evidence>
<keyword evidence="7" id="KW-1185">Reference proteome</keyword>
<dbReference type="EMBL" id="JPIU01000051">
    <property type="protein sequence ID" value="KIO42562.1"/>
    <property type="molecule type" value="Genomic_DNA"/>
</dbReference>
<dbReference type="Pfam" id="PF17162">
    <property type="entry name" value="DUF5118"/>
    <property type="match status" value="1"/>
</dbReference>
<dbReference type="EMBL" id="JPIT01000039">
    <property type="protein sequence ID" value="KIO42476.1"/>
    <property type="molecule type" value="Genomic_DNA"/>
</dbReference>
<dbReference type="CDD" id="cd04276">
    <property type="entry name" value="ZnMc_MMP_like_2"/>
    <property type="match status" value="1"/>
</dbReference>
<gene>
    <name evidence="5" type="ORF">BA92_14445</name>
    <name evidence="4" type="ORF">IE90_14420</name>
</gene>
<dbReference type="PANTHER" id="PTHR38478:SF1">
    <property type="entry name" value="ZINC DEPENDENT METALLOPROTEASE DOMAIN LIPOPROTEIN"/>
    <property type="match status" value="1"/>
</dbReference>
<dbReference type="SUPFAM" id="SSF55486">
    <property type="entry name" value="Metalloproteases ('zincins'), catalytic domain"/>
    <property type="match status" value="1"/>
</dbReference>
<feature type="domain" description="EcxA zinc-binding" evidence="1">
    <location>
        <begin position="429"/>
        <end position="731"/>
    </location>
</feature>
<evidence type="ECO:0008006" key="8">
    <source>
        <dbReference type="Google" id="ProtNLM"/>
    </source>
</evidence>
<accession>A0A0C3N950</accession>
<evidence type="ECO:0000259" key="2">
    <source>
        <dbReference type="Pfam" id="PF17148"/>
    </source>
</evidence>
<organism evidence="5 7">
    <name type="scientific">Sanguibacteroides justesenii</name>
    <dbReference type="NCBI Taxonomy" id="1547597"/>
    <lineage>
        <taxon>Bacteria</taxon>
        <taxon>Pseudomonadati</taxon>
        <taxon>Bacteroidota</taxon>
        <taxon>Bacteroidia</taxon>
        <taxon>Bacteroidales</taxon>
        <taxon>Porphyromonadaceae</taxon>
        <taxon>Sanguibacteroides</taxon>
    </lineage>
</organism>
<dbReference type="InterPro" id="IPR033428">
    <property type="entry name" value="DUF5118"/>
</dbReference>
<feature type="domain" description="DUF5118" evidence="3">
    <location>
        <begin position="39"/>
        <end position="86"/>
    </location>
</feature>
<evidence type="ECO:0000313" key="5">
    <source>
        <dbReference type="EMBL" id="KIO42562.1"/>
    </source>
</evidence>
<reference evidence="4 6" key="2">
    <citation type="submission" date="2014-07" db="EMBL/GenBank/DDBJ databases">
        <title>Porphyromonadaceae bacterium OUH 334697 = ATCC BAA-2682 = DSM 28341 draft genome.</title>
        <authorList>
            <person name="Sydenham T.V."/>
            <person name="Hasman H."/>
            <person name="Justesen U.S."/>
        </authorList>
    </citation>
    <scope>NUCLEOTIDE SEQUENCE [LARGE SCALE GENOMIC DNA]</scope>
    <source>
        <strain evidence="4 6">OUH 334697</strain>
    </source>
</reference>